<evidence type="ECO:0000259" key="2">
    <source>
        <dbReference type="Pfam" id="PF05970"/>
    </source>
</evidence>
<comment type="catalytic activity">
    <reaction evidence="1">
        <text>ATP + H2O = ADP + phosphate + H(+)</text>
        <dbReference type="Rhea" id="RHEA:13065"/>
        <dbReference type="ChEBI" id="CHEBI:15377"/>
        <dbReference type="ChEBI" id="CHEBI:15378"/>
        <dbReference type="ChEBI" id="CHEBI:30616"/>
        <dbReference type="ChEBI" id="CHEBI:43474"/>
        <dbReference type="ChEBI" id="CHEBI:456216"/>
        <dbReference type="EC" id="5.6.2.3"/>
    </reaction>
</comment>
<gene>
    <name evidence="3" type="ORF">MCOR_44364</name>
</gene>
<keyword evidence="4" id="KW-1185">Reference proteome</keyword>
<accession>A0A6J8DWT2</accession>
<dbReference type="GO" id="GO:0005524">
    <property type="term" value="F:ATP binding"/>
    <property type="evidence" value="ECO:0007669"/>
    <property type="project" value="UniProtKB-KW"/>
</dbReference>
<dbReference type="SUPFAM" id="SSF52540">
    <property type="entry name" value="P-loop containing nucleoside triphosphate hydrolases"/>
    <property type="match status" value="1"/>
</dbReference>
<evidence type="ECO:0000313" key="4">
    <source>
        <dbReference type="Proteomes" id="UP000507470"/>
    </source>
</evidence>
<keyword evidence="1" id="KW-0547">Nucleotide-binding</keyword>
<dbReference type="EMBL" id="CACVKT020007840">
    <property type="protein sequence ID" value="CAC5411250.1"/>
    <property type="molecule type" value="Genomic_DNA"/>
</dbReference>
<keyword evidence="1" id="KW-0378">Hydrolase</keyword>
<proteinExistence type="inferred from homology"/>
<keyword evidence="1" id="KW-0227">DNA damage</keyword>
<keyword evidence="1" id="KW-0347">Helicase</keyword>
<dbReference type="GO" id="GO:0043139">
    <property type="term" value="F:5'-3' DNA helicase activity"/>
    <property type="evidence" value="ECO:0007669"/>
    <property type="project" value="UniProtKB-EC"/>
</dbReference>
<evidence type="ECO:0000256" key="1">
    <source>
        <dbReference type="RuleBase" id="RU363044"/>
    </source>
</evidence>
<keyword evidence="1" id="KW-0233">DNA recombination</keyword>
<name>A0A6J8DWT2_MYTCO</name>
<dbReference type="GO" id="GO:0000723">
    <property type="term" value="P:telomere maintenance"/>
    <property type="evidence" value="ECO:0007669"/>
    <property type="project" value="InterPro"/>
</dbReference>
<dbReference type="OrthoDB" id="1728974at2759"/>
<organism evidence="3 4">
    <name type="scientific">Mytilus coruscus</name>
    <name type="common">Sea mussel</name>
    <dbReference type="NCBI Taxonomy" id="42192"/>
    <lineage>
        <taxon>Eukaryota</taxon>
        <taxon>Metazoa</taxon>
        <taxon>Spiralia</taxon>
        <taxon>Lophotrochozoa</taxon>
        <taxon>Mollusca</taxon>
        <taxon>Bivalvia</taxon>
        <taxon>Autobranchia</taxon>
        <taxon>Pteriomorphia</taxon>
        <taxon>Mytilida</taxon>
        <taxon>Mytiloidea</taxon>
        <taxon>Mytilidae</taxon>
        <taxon>Mytilinae</taxon>
        <taxon>Mytilus</taxon>
    </lineage>
</organism>
<comment type="similarity">
    <text evidence="1">Belongs to the helicase family.</text>
</comment>
<dbReference type="PANTHER" id="PTHR47642">
    <property type="entry name" value="ATP-DEPENDENT DNA HELICASE"/>
    <property type="match status" value="1"/>
</dbReference>
<dbReference type="Pfam" id="PF05970">
    <property type="entry name" value="PIF1"/>
    <property type="match status" value="1"/>
</dbReference>
<feature type="domain" description="DNA helicase Pif1-like DEAD-box helicase" evidence="2">
    <location>
        <begin position="3"/>
        <end position="89"/>
    </location>
</feature>
<dbReference type="Proteomes" id="UP000507470">
    <property type="component" value="Unassembled WGS sequence"/>
</dbReference>
<keyword evidence="1" id="KW-0067">ATP-binding</keyword>
<dbReference type="InterPro" id="IPR051055">
    <property type="entry name" value="PIF1_helicase"/>
</dbReference>
<evidence type="ECO:0000313" key="3">
    <source>
        <dbReference type="EMBL" id="CAC5411250.1"/>
    </source>
</evidence>
<sequence>MTAEILEKISQICTQTSHNPKQNSHFGGKTVILFGDLLQLPAVTNNCSNTRQIYESVLWPEFLPLFLYENCRQAEDEEYCQLLNRLRVGEQNLDDIKMLESRICGEGKDCNNSTSSSSMVYHLHARDCDLAGNEVSSQDPQVINNVKSVLPETITIHKGAKVMVTRKLNIQDHVVNGTVGYLKSVHKML</sequence>
<protein>
    <recommendedName>
        <fullName evidence="1">ATP-dependent DNA helicase</fullName>
        <ecNumber evidence="1">5.6.2.3</ecNumber>
    </recommendedName>
</protein>
<comment type="cofactor">
    <cofactor evidence="1">
        <name>Mg(2+)</name>
        <dbReference type="ChEBI" id="CHEBI:18420"/>
    </cofactor>
</comment>
<dbReference type="GO" id="GO:0006310">
    <property type="term" value="P:DNA recombination"/>
    <property type="evidence" value="ECO:0007669"/>
    <property type="project" value="UniProtKB-KW"/>
</dbReference>
<dbReference type="AlphaFoldDB" id="A0A6J8DWT2"/>
<dbReference type="InterPro" id="IPR010285">
    <property type="entry name" value="DNA_helicase_pif1-like_DEAD"/>
</dbReference>
<dbReference type="GO" id="GO:0006281">
    <property type="term" value="P:DNA repair"/>
    <property type="evidence" value="ECO:0007669"/>
    <property type="project" value="UniProtKB-KW"/>
</dbReference>
<keyword evidence="1" id="KW-0234">DNA repair</keyword>
<dbReference type="InterPro" id="IPR027417">
    <property type="entry name" value="P-loop_NTPase"/>
</dbReference>
<reference evidence="3 4" key="1">
    <citation type="submission" date="2020-06" db="EMBL/GenBank/DDBJ databases">
        <authorList>
            <person name="Li R."/>
            <person name="Bekaert M."/>
        </authorList>
    </citation>
    <scope>NUCLEOTIDE SEQUENCE [LARGE SCALE GENOMIC DNA]</scope>
    <source>
        <strain evidence="4">wild</strain>
    </source>
</reference>
<dbReference type="GO" id="GO:0016787">
    <property type="term" value="F:hydrolase activity"/>
    <property type="evidence" value="ECO:0007669"/>
    <property type="project" value="UniProtKB-KW"/>
</dbReference>
<dbReference type="EC" id="5.6.2.3" evidence="1"/>